<dbReference type="InterPro" id="IPR050351">
    <property type="entry name" value="BphY/WalK/GraS-like"/>
</dbReference>
<dbReference type="CDD" id="cd00082">
    <property type="entry name" value="HisKA"/>
    <property type="match status" value="1"/>
</dbReference>
<evidence type="ECO:0000256" key="9">
    <source>
        <dbReference type="ARBA" id="ARBA00023012"/>
    </source>
</evidence>
<keyword evidence="9" id="KW-0902">Two-component regulatory system</keyword>
<keyword evidence="12" id="KW-0175">Coiled coil</keyword>
<evidence type="ECO:0000256" key="12">
    <source>
        <dbReference type="SAM" id="Coils"/>
    </source>
</evidence>
<dbReference type="PROSITE" id="PS50109">
    <property type="entry name" value="HIS_KIN"/>
    <property type="match status" value="1"/>
</dbReference>
<accession>A0A4R1BM42</accession>
<evidence type="ECO:0000256" key="4">
    <source>
        <dbReference type="ARBA" id="ARBA00022553"/>
    </source>
</evidence>
<evidence type="ECO:0000259" key="14">
    <source>
        <dbReference type="PROSITE" id="PS50109"/>
    </source>
</evidence>
<dbReference type="InterPro" id="IPR036097">
    <property type="entry name" value="HisK_dim/P_sf"/>
</dbReference>
<evidence type="ECO:0000256" key="13">
    <source>
        <dbReference type="SAM" id="Phobius"/>
    </source>
</evidence>
<feature type="transmembrane region" description="Helical" evidence="13">
    <location>
        <begin position="304"/>
        <end position="324"/>
    </location>
</feature>
<evidence type="ECO:0000256" key="1">
    <source>
        <dbReference type="ARBA" id="ARBA00000085"/>
    </source>
</evidence>
<dbReference type="InterPro" id="IPR003661">
    <property type="entry name" value="HisK_dim/P_dom"/>
</dbReference>
<organism evidence="16 17">
    <name type="scientific">Rubrobacter taiwanensis</name>
    <dbReference type="NCBI Taxonomy" id="185139"/>
    <lineage>
        <taxon>Bacteria</taxon>
        <taxon>Bacillati</taxon>
        <taxon>Actinomycetota</taxon>
        <taxon>Rubrobacteria</taxon>
        <taxon>Rubrobacterales</taxon>
        <taxon>Rubrobacteraceae</taxon>
        <taxon>Rubrobacter</taxon>
    </lineage>
</organism>
<dbReference type="SUPFAM" id="SSF55874">
    <property type="entry name" value="ATPase domain of HSP90 chaperone/DNA topoisomerase II/histidine kinase"/>
    <property type="match status" value="1"/>
</dbReference>
<dbReference type="OrthoDB" id="5241402at2"/>
<dbReference type="RefSeq" id="WP_132689674.1">
    <property type="nucleotide sequence ID" value="NZ_SKBU01000011.1"/>
</dbReference>
<sequence>MAVAYAVLAGALFLTGVAWYYVSQNARTQEQSRFDEAAQRTLQAVDRRMNTYVDAMFGTRGLFAASRSVERGEFRAYVRSLDLRRRYPGIQALGYARRVPAGGLEAHVESVREEGYEGYEVRPGGRGESFPLVYVEPEDAANRSMFLGRNMYAAGVHRAAMDRARDVNLPRASGKVAPGGPAGGPGFMIYLPVYRNGAPVSTVPERREALQGYVVAVFRARELLEDIFIQQGDPSVDFKVYDGAEFGEEYLLYDRGSTAGADGTGPAPLFSQTSTLQVGGRLWILRFSTLPGFGTSPQENLPRLVLYSGLALSLVLFGLTAMLARSRTQAERARSELEEANRELESFSYTVSHDLRAPLRSINGFSSILQEDYAGRLDEEGRDYLRRVSAASQNMGRLIDALLDFSRLRNRKLRTERVDLSGIARSIADELARRRPERRVEFAIQPGVTARGDPDLLRVALENLLGNAFKFTGKQERARIEFGVEDAGGAPIYFVRDNGPGFDMAYADKLFGAFQRLHKTDEFEGTGIGLATVRRIVERHGGEIRGVGAVGRGAAFYFTLDLDREKPSRRKQRFPRWFRRSGS</sequence>
<dbReference type="Pfam" id="PF00512">
    <property type="entry name" value="HisKA"/>
    <property type="match status" value="1"/>
</dbReference>
<comment type="caution">
    <text evidence="16">The sequence shown here is derived from an EMBL/GenBank/DDBJ whole genome shotgun (WGS) entry which is preliminary data.</text>
</comment>
<feature type="coiled-coil region" evidence="12">
    <location>
        <begin position="323"/>
        <end position="350"/>
    </location>
</feature>
<dbReference type="PANTHER" id="PTHR42878:SF15">
    <property type="entry name" value="BACTERIOPHYTOCHROME"/>
    <property type="match status" value="1"/>
</dbReference>
<dbReference type="SMART" id="SM01079">
    <property type="entry name" value="CHASE"/>
    <property type="match status" value="1"/>
</dbReference>
<dbReference type="EC" id="2.7.13.3" evidence="3"/>
<keyword evidence="6 13" id="KW-0812">Transmembrane</keyword>
<dbReference type="AlphaFoldDB" id="A0A4R1BM42"/>
<evidence type="ECO:0000256" key="11">
    <source>
        <dbReference type="ARBA" id="ARBA00039401"/>
    </source>
</evidence>
<evidence type="ECO:0000256" key="8">
    <source>
        <dbReference type="ARBA" id="ARBA00022989"/>
    </source>
</evidence>
<evidence type="ECO:0000256" key="10">
    <source>
        <dbReference type="ARBA" id="ARBA00023136"/>
    </source>
</evidence>
<dbReference type="InterPro" id="IPR036890">
    <property type="entry name" value="HATPase_C_sf"/>
</dbReference>
<evidence type="ECO:0000256" key="6">
    <source>
        <dbReference type="ARBA" id="ARBA00022692"/>
    </source>
</evidence>
<dbReference type="GO" id="GO:0000156">
    <property type="term" value="F:phosphorelay response regulator activity"/>
    <property type="evidence" value="ECO:0007669"/>
    <property type="project" value="TreeGrafter"/>
</dbReference>
<dbReference type="Gene3D" id="3.30.450.350">
    <property type="entry name" value="CHASE domain"/>
    <property type="match status" value="1"/>
</dbReference>
<dbReference type="InterPro" id="IPR003594">
    <property type="entry name" value="HATPase_dom"/>
</dbReference>
<dbReference type="GO" id="GO:0007234">
    <property type="term" value="P:osmosensory signaling via phosphorelay pathway"/>
    <property type="evidence" value="ECO:0007669"/>
    <property type="project" value="TreeGrafter"/>
</dbReference>
<keyword evidence="7" id="KW-0418">Kinase</keyword>
<dbReference type="GO" id="GO:0005886">
    <property type="term" value="C:plasma membrane"/>
    <property type="evidence" value="ECO:0007669"/>
    <property type="project" value="UniProtKB-SubCell"/>
</dbReference>
<dbReference type="FunFam" id="1.10.287.130:FF:000101">
    <property type="entry name" value="Sensor histidine kinase"/>
    <property type="match status" value="1"/>
</dbReference>
<gene>
    <name evidence="16" type="ORF">E0L93_05645</name>
</gene>
<dbReference type="Gene3D" id="1.10.287.130">
    <property type="match status" value="1"/>
</dbReference>
<evidence type="ECO:0000256" key="3">
    <source>
        <dbReference type="ARBA" id="ARBA00012438"/>
    </source>
</evidence>
<dbReference type="GO" id="GO:0000155">
    <property type="term" value="F:phosphorelay sensor kinase activity"/>
    <property type="evidence" value="ECO:0007669"/>
    <property type="project" value="InterPro"/>
</dbReference>
<evidence type="ECO:0000256" key="2">
    <source>
        <dbReference type="ARBA" id="ARBA00004236"/>
    </source>
</evidence>
<dbReference type="InterPro" id="IPR042240">
    <property type="entry name" value="CHASE_sf"/>
</dbReference>
<dbReference type="Gene3D" id="3.30.565.10">
    <property type="entry name" value="Histidine kinase-like ATPase, C-terminal domain"/>
    <property type="match status" value="1"/>
</dbReference>
<dbReference type="GO" id="GO:0030295">
    <property type="term" value="F:protein kinase activator activity"/>
    <property type="evidence" value="ECO:0007669"/>
    <property type="project" value="TreeGrafter"/>
</dbReference>
<evidence type="ECO:0000256" key="7">
    <source>
        <dbReference type="ARBA" id="ARBA00022777"/>
    </source>
</evidence>
<dbReference type="Proteomes" id="UP000295244">
    <property type="component" value="Unassembled WGS sequence"/>
</dbReference>
<comment type="catalytic activity">
    <reaction evidence="1">
        <text>ATP + protein L-histidine = ADP + protein N-phospho-L-histidine.</text>
        <dbReference type="EC" id="2.7.13.3"/>
    </reaction>
</comment>
<evidence type="ECO:0000313" key="16">
    <source>
        <dbReference type="EMBL" id="TCJ18474.1"/>
    </source>
</evidence>
<keyword evidence="10 13" id="KW-0472">Membrane</keyword>
<dbReference type="SMART" id="SM00387">
    <property type="entry name" value="HATPase_c"/>
    <property type="match status" value="1"/>
</dbReference>
<protein>
    <recommendedName>
        <fullName evidence="11">Sensor-like histidine kinase SenX3</fullName>
        <ecNumber evidence="3">2.7.13.3</ecNumber>
    </recommendedName>
</protein>
<dbReference type="InterPro" id="IPR006189">
    <property type="entry name" value="CHASE_dom"/>
</dbReference>
<keyword evidence="17" id="KW-1185">Reference proteome</keyword>
<dbReference type="FunFam" id="3.30.565.10:FF:000006">
    <property type="entry name" value="Sensor histidine kinase WalK"/>
    <property type="match status" value="1"/>
</dbReference>
<dbReference type="InterPro" id="IPR005467">
    <property type="entry name" value="His_kinase_dom"/>
</dbReference>
<dbReference type="Pfam" id="PF02518">
    <property type="entry name" value="HATPase_c"/>
    <property type="match status" value="1"/>
</dbReference>
<evidence type="ECO:0000313" key="17">
    <source>
        <dbReference type="Proteomes" id="UP000295244"/>
    </source>
</evidence>
<evidence type="ECO:0000256" key="5">
    <source>
        <dbReference type="ARBA" id="ARBA00022679"/>
    </source>
</evidence>
<dbReference type="EMBL" id="SKBU01000011">
    <property type="protein sequence ID" value="TCJ18474.1"/>
    <property type="molecule type" value="Genomic_DNA"/>
</dbReference>
<dbReference type="PRINTS" id="PR00344">
    <property type="entry name" value="BCTRLSENSOR"/>
</dbReference>
<feature type="domain" description="CHASE" evidence="15">
    <location>
        <begin position="65"/>
        <end position="286"/>
    </location>
</feature>
<proteinExistence type="predicted"/>
<reference evidence="16 17" key="1">
    <citation type="submission" date="2019-03" db="EMBL/GenBank/DDBJ databases">
        <title>Whole genome sequence of a novel Rubrobacter taiwanensis strain, isolated from Yellowstone National Park.</title>
        <authorList>
            <person name="Freed S."/>
            <person name="Ramaley R.F."/>
            <person name="Kyndt J.A."/>
        </authorList>
    </citation>
    <scope>NUCLEOTIDE SEQUENCE [LARGE SCALE GENOMIC DNA]</scope>
    <source>
        <strain evidence="16 17">Yellowstone</strain>
    </source>
</reference>
<dbReference type="SMART" id="SM00388">
    <property type="entry name" value="HisKA"/>
    <property type="match status" value="1"/>
</dbReference>
<dbReference type="Pfam" id="PF03924">
    <property type="entry name" value="CHASE"/>
    <property type="match status" value="1"/>
</dbReference>
<comment type="subcellular location">
    <subcellularLocation>
        <location evidence="2">Cell membrane</location>
    </subcellularLocation>
</comment>
<keyword evidence="8 13" id="KW-1133">Transmembrane helix</keyword>
<feature type="domain" description="Histidine kinase" evidence="14">
    <location>
        <begin position="350"/>
        <end position="564"/>
    </location>
</feature>
<keyword evidence="4" id="KW-0597">Phosphoprotein</keyword>
<evidence type="ECO:0000259" key="15">
    <source>
        <dbReference type="PROSITE" id="PS50839"/>
    </source>
</evidence>
<dbReference type="PROSITE" id="PS50839">
    <property type="entry name" value="CHASE"/>
    <property type="match status" value="1"/>
</dbReference>
<dbReference type="PANTHER" id="PTHR42878">
    <property type="entry name" value="TWO-COMPONENT HISTIDINE KINASE"/>
    <property type="match status" value="1"/>
</dbReference>
<dbReference type="SUPFAM" id="SSF47384">
    <property type="entry name" value="Homodimeric domain of signal transducing histidine kinase"/>
    <property type="match status" value="1"/>
</dbReference>
<name>A0A4R1BM42_9ACTN</name>
<dbReference type="InterPro" id="IPR004358">
    <property type="entry name" value="Sig_transdc_His_kin-like_C"/>
</dbReference>
<keyword evidence="5" id="KW-0808">Transferase</keyword>